<name>A0A284VS34_9EURY</name>
<dbReference type="AlphaFoldDB" id="A0A284VS34"/>
<dbReference type="Gene3D" id="3.20.20.140">
    <property type="entry name" value="Metal-dependent hydrolases"/>
    <property type="match status" value="1"/>
</dbReference>
<evidence type="ECO:0000313" key="4">
    <source>
        <dbReference type="EMBL" id="SNQ62019.1"/>
    </source>
</evidence>
<sequence>MIIDAHNHAGGPDRGDGKMQSPGEIVAEMDRLGIDRAVIFPFNEVQPGVSFSLANNRIADAIREYPDRLVGFARLDPNYGENAIEELRRDIRIGLAGLKLHPSSQSFSLRDGYLREIIKEAAKYNVPIIFDSGKKESPPDQFGELAELFPEARLIMAHMYGNFLEVAKKHQNIYLQTTGMFKLEVVRGAVETLGAERIIIGSDSPYISMEREIGKIRSLNISPEEKELIMGENMRALLRL</sequence>
<dbReference type="PANTHER" id="PTHR21240">
    <property type="entry name" value="2-AMINO-3-CARBOXYLMUCONATE-6-SEMIALDEHYDE DECARBOXYLASE"/>
    <property type="match status" value="1"/>
</dbReference>
<feature type="region of interest" description="Disordered" evidence="2">
    <location>
        <begin position="1"/>
        <end position="21"/>
    </location>
</feature>
<dbReference type="OrthoDB" id="26412at2157"/>
<evidence type="ECO:0000259" key="3">
    <source>
        <dbReference type="Pfam" id="PF04909"/>
    </source>
</evidence>
<dbReference type="EMBL" id="FZMP01000203">
    <property type="protein sequence ID" value="SNQ62019.1"/>
    <property type="molecule type" value="Genomic_DNA"/>
</dbReference>
<dbReference type="InterPro" id="IPR032466">
    <property type="entry name" value="Metal_Hydrolase"/>
</dbReference>
<feature type="domain" description="Amidohydrolase-related" evidence="3">
    <location>
        <begin position="3"/>
        <end position="240"/>
    </location>
</feature>
<dbReference type="InterPro" id="IPR006680">
    <property type="entry name" value="Amidohydro-rel"/>
</dbReference>
<proteinExistence type="predicted"/>
<gene>
    <name evidence="4" type="ORF">MNV_560065</name>
</gene>
<feature type="compositionally biased region" description="Basic and acidic residues" evidence="2">
    <location>
        <begin position="1"/>
        <end position="17"/>
    </location>
</feature>
<protein>
    <recommendedName>
        <fullName evidence="3">Amidohydrolase-related domain-containing protein</fullName>
    </recommendedName>
</protein>
<dbReference type="GO" id="GO:0016831">
    <property type="term" value="F:carboxy-lyase activity"/>
    <property type="evidence" value="ECO:0007669"/>
    <property type="project" value="InterPro"/>
</dbReference>
<evidence type="ECO:0000256" key="1">
    <source>
        <dbReference type="ARBA" id="ARBA00023239"/>
    </source>
</evidence>
<evidence type="ECO:0000313" key="5">
    <source>
        <dbReference type="Proteomes" id="UP000218615"/>
    </source>
</evidence>
<organism evidence="4 5">
    <name type="scientific">Candidatus Methanoperedens nitratireducens</name>
    <dbReference type="NCBI Taxonomy" id="1392998"/>
    <lineage>
        <taxon>Archaea</taxon>
        <taxon>Methanobacteriati</taxon>
        <taxon>Methanobacteriota</taxon>
        <taxon>Stenosarchaea group</taxon>
        <taxon>Methanomicrobia</taxon>
        <taxon>Methanosarcinales</taxon>
        <taxon>ANME-2 cluster</taxon>
        <taxon>Candidatus Methanoperedentaceae</taxon>
        <taxon>Candidatus Methanoperedens</taxon>
    </lineage>
</organism>
<accession>A0A284VS34</accession>
<evidence type="ECO:0000256" key="2">
    <source>
        <dbReference type="SAM" id="MobiDB-lite"/>
    </source>
</evidence>
<dbReference type="GO" id="GO:0016787">
    <property type="term" value="F:hydrolase activity"/>
    <property type="evidence" value="ECO:0007669"/>
    <property type="project" value="InterPro"/>
</dbReference>
<dbReference type="Pfam" id="PF04909">
    <property type="entry name" value="Amidohydro_2"/>
    <property type="match status" value="1"/>
</dbReference>
<dbReference type="Proteomes" id="UP000218615">
    <property type="component" value="Unassembled WGS sequence"/>
</dbReference>
<keyword evidence="5" id="KW-1185">Reference proteome</keyword>
<dbReference type="SUPFAM" id="SSF51556">
    <property type="entry name" value="Metallo-dependent hydrolases"/>
    <property type="match status" value="1"/>
</dbReference>
<dbReference type="CDD" id="cd01292">
    <property type="entry name" value="metallo-dependent_hydrolases"/>
    <property type="match status" value="1"/>
</dbReference>
<keyword evidence="1" id="KW-0456">Lyase</keyword>
<reference evidence="5" key="1">
    <citation type="submission" date="2017-06" db="EMBL/GenBank/DDBJ databases">
        <authorList>
            <person name="Cremers G."/>
        </authorList>
    </citation>
    <scope>NUCLEOTIDE SEQUENCE [LARGE SCALE GENOMIC DNA]</scope>
</reference>
<dbReference type="RefSeq" id="WP_096206639.1">
    <property type="nucleotide sequence ID" value="NZ_FZMP01000203.1"/>
</dbReference>
<dbReference type="InterPro" id="IPR032465">
    <property type="entry name" value="ACMSD"/>
</dbReference>